<dbReference type="InterPro" id="IPR037185">
    <property type="entry name" value="EmrE-like"/>
</dbReference>
<proteinExistence type="predicted"/>
<keyword evidence="3" id="KW-1185">Reference proteome</keyword>
<feature type="transmembrane region" description="Helical" evidence="1">
    <location>
        <begin position="180"/>
        <end position="202"/>
    </location>
</feature>
<name>A0A4Q4KM75_9FLAO</name>
<dbReference type="Gene3D" id="1.10.3730.20">
    <property type="match status" value="1"/>
</dbReference>
<organism evidence="2 3">
    <name type="scientific">Brumimicrobium glaciale</name>
    <dbReference type="NCBI Taxonomy" id="200475"/>
    <lineage>
        <taxon>Bacteria</taxon>
        <taxon>Pseudomonadati</taxon>
        <taxon>Bacteroidota</taxon>
        <taxon>Flavobacteriia</taxon>
        <taxon>Flavobacteriales</taxon>
        <taxon>Crocinitomicaceae</taxon>
        <taxon>Brumimicrobium</taxon>
    </lineage>
</organism>
<feature type="transmembrane region" description="Helical" evidence="1">
    <location>
        <begin position="246"/>
        <end position="264"/>
    </location>
</feature>
<feature type="transmembrane region" description="Helical" evidence="1">
    <location>
        <begin position="146"/>
        <end position="168"/>
    </location>
</feature>
<feature type="transmembrane region" description="Helical" evidence="1">
    <location>
        <begin position="115"/>
        <end position="134"/>
    </location>
</feature>
<reference evidence="2 3" key="1">
    <citation type="submission" date="2019-02" db="EMBL/GenBank/DDBJ databases">
        <title>Genome sequence of the sea-ice species Brumimicrobium glaciale.</title>
        <authorList>
            <person name="Bowman J.P."/>
        </authorList>
    </citation>
    <scope>NUCLEOTIDE SEQUENCE [LARGE SCALE GENOMIC DNA]</scope>
    <source>
        <strain evidence="2 3">IC156</strain>
    </source>
</reference>
<evidence type="ECO:0000256" key="1">
    <source>
        <dbReference type="SAM" id="Phobius"/>
    </source>
</evidence>
<accession>A0A4Q4KM75</accession>
<dbReference type="OrthoDB" id="1524053at2"/>
<keyword evidence="1" id="KW-0812">Transmembrane</keyword>
<evidence type="ECO:0000313" key="2">
    <source>
        <dbReference type="EMBL" id="RYM33474.1"/>
    </source>
</evidence>
<evidence type="ECO:0000313" key="3">
    <source>
        <dbReference type="Proteomes" id="UP000293952"/>
    </source>
</evidence>
<sequence>MIYLLLSIASSTLILVFFRAFERFKINVFQGIVYNYITACAVGFILFGDEWKPGDLSTGTWIPYVFIVGALFIGLFLMMGKSSQENGIGITSVTVKMSLAIPVVAAIFLYNESVYLTKIIGVITALIGVFLITYQKKVAKDKGSKGKLWFLIVLFIGGGLLDTLINYVEKVAIGELSLALFSAIGFGIAACIGLFIMLIKVLRKDIQLQKRAIIGGFLLGIPNFFSIYFLMMAIRFSDLSDSVTYAVNNTGVVIASFIVGILVFKEAATPLKIIGGVVSIAAILLLTL</sequence>
<gene>
    <name evidence="2" type="ORF">ERX46_11075</name>
</gene>
<keyword evidence="1" id="KW-0472">Membrane</keyword>
<dbReference type="Proteomes" id="UP000293952">
    <property type="component" value="Unassembled WGS sequence"/>
</dbReference>
<dbReference type="SUPFAM" id="SSF103481">
    <property type="entry name" value="Multidrug resistance efflux transporter EmrE"/>
    <property type="match status" value="2"/>
</dbReference>
<dbReference type="AlphaFoldDB" id="A0A4Q4KM75"/>
<protein>
    <submittedName>
        <fullName evidence="2">EamA/RhaT family transporter</fullName>
    </submittedName>
</protein>
<feature type="transmembrane region" description="Helical" evidence="1">
    <location>
        <begin position="214"/>
        <end position="234"/>
    </location>
</feature>
<feature type="transmembrane region" description="Helical" evidence="1">
    <location>
        <begin position="87"/>
        <end position="109"/>
    </location>
</feature>
<dbReference type="RefSeq" id="WP_130093934.1">
    <property type="nucleotide sequence ID" value="NZ_SETE01000004.1"/>
</dbReference>
<keyword evidence="1" id="KW-1133">Transmembrane helix</keyword>
<dbReference type="EMBL" id="SETE01000004">
    <property type="protein sequence ID" value="RYM33474.1"/>
    <property type="molecule type" value="Genomic_DNA"/>
</dbReference>
<comment type="caution">
    <text evidence="2">The sequence shown here is derived from an EMBL/GenBank/DDBJ whole genome shotgun (WGS) entry which is preliminary data.</text>
</comment>
<feature type="transmembrane region" description="Helical" evidence="1">
    <location>
        <begin position="271"/>
        <end position="287"/>
    </location>
</feature>
<feature type="transmembrane region" description="Helical" evidence="1">
    <location>
        <begin position="61"/>
        <end position="80"/>
    </location>
</feature>